<evidence type="ECO:0000313" key="2">
    <source>
        <dbReference type="EMBL" id="MFC5408630.1"/>
    </source>
</evidence>
<protein>
    <submittedName>
        <fullName evidence="2">Uncharacterized protein</fullName>
    </submittedName>
</protein>
<reference evidence="3" key="1">
    <citation type="journal article" date="2019" name="Int. J. Syst. Evol. Microbiol.">
        <title>The Global Catalogue of Microorganisms (GCM) 10K type strain sequencing project: providing services to taxonomists for standard genome sequencing and annotation.</title>
        <authorList>
            <consortium name="The Broad Institute Genomics Platform"/>
            <consortium name="The Broad Institute Genome Sequencing Center for Infectious Disease"/>
            <person name="Wu L."/>
            <person name="Ma J."/>
        </authorList>
    </citation>
    <scope>NUCLEOTIDE SEQUENCE [LARGE SCALE GENOMIC DNA]</scope>
    <source>
        <strain evidence="3">CCUG 55250</strain>
    </source>
</reference>
<evidence type="ECO:0000313" key="3">
    <source>
        <dbReference type="Proteomes" id="UP001596106"/>
    </source>
</evidence>
<gene>
    <name evidence="2" type="ORF">ACFPMF_04885</name>
</gene>
<keyword evidence="1" id="KW-1133">Transmembrane helix</keyword>
<keyword evidence="1" id="KW-0812">Transmembrane</keyword>
<comment type="caution">
    <text evidence="2">The sequence shown here is derived from an EMBL/GenBank/DDBJ whole genome shotgun (WGS) entry which is preliminary data.</text>
</comment>
<feature type="transmembrane region" description="Helical" evidence="1">
    <location>
        <begin position="46"/>
        <end position="66"/>
    </location>
</feature>
<accession>A0ABW0I816</accession>
<organism evidence="2 3">
    <name type="scientific">Larkinella bovis</name>
    <dbReference type="NCBI Taxonomy" id="683041"/>
    <lineage>
        <taxon>Bacteria</taxon>
        <taxon>Pseudomonadati</taxon>
        <taxon>Bacteroidota</taxon>
        <taxon>Cytophagia</taxon>
        <taxon>Cytophagales</taxon>
        <taxon>Spirosomataceae</taxon>
        <taxon>Larkinella</taxon>
    </lineage>
</organism>
<keyword evidence="1" id="KW-0472">Membrane</keyword>
<proteinExistence type="predicted"/>
<dbReference type="RefSeq" id="WP_379841696.1">
    <property type="nucleotide sequence ID" value="NZ_JBHSMA010000001.1"/>
</dbReference>
<evidence type="ECO:0000256" key="1">
    <source>
        <dbReference type="SAM" id="Phobius"/>
    </source>
</evidence>
<name>A0ABW0I816_9BACT</name>
<dbReference type="Proteomes" id="UP001596106">
    <property type="component" value="Unassembled WGS sequence"/>
</dbReference>
<keyword evidence="3" id="KW-1185">Reference proteome</keyword>
<sequence length="150" mass="17030">MHFPSYRPPLREISFLAGFVGVLNRFGDFQAGPSSNENPAPKQPFVMLYTVLFLLALPTITIFMILDSYQCHRKTVKNQLINALSEVCIQLKADPILIATVSQRGHRLDDEEVLRQVQAYLELCSLPARNPTTGEYGVWPRKSTQWLPLN</sequence>
<dbReference type="EMBL" id="JBHSMA010000001">
    <property type="protein sequence ID" value="MFC5408630.1"/>
    <property type="molecule type" value="Genomic_DNA"/>
</dbReference>